<evidence type="ECO:0000259" key="5">
    <source>
        <dbReference type="PROSITE" id="PS50279"/>
    </source>
</evidence>
<evidence type="ECO:0000256" key="2">
    <source>
        <dbReference type="ARBA" id="ARBA00022900"/>
    </source>
</evidence>
<dbReference type="EMBL" id="WIXE01024845">
    <property type="protein sequence ID" value="KAK5965220.1"/>
    <property type="molecule type" value="Genomic_DNA"/>
</dbReference>
<proteinExistence type="predicted"/>
<feature type="signal peptide" evidence="4">
    <location>
        <begin position="1"/>
        <end position="17"/>
    </location>
</feature>
<dbReference type="Gene3D" id="4.10.410.10">
    <property type="entry name" value="Pancreatic trypsin inhibitor Kunitz domain"/>
    <property type="match status" value="1"/>
</dbReference>
<dbReference type="PANTHER" id="PTHR10083">
    <property type="entry name" value="KUNITZ-TYPE PROTEASE INHIBITOR-RELATED"/>
    <property type="match status" value="1"/>
</dbReference>
<dbReference type="Pfam" id="PF00014">
    <property type="entry name" value="Kunitz_BPTI"/>
    <property type="match status" value="1"/>
</dbReference>
<organism evidence="6 7">
    <name type="scientific">Trichostrongylus colubriformis</name>
    <name type="common">Black scour worm</name>
    <dbReference type="NCBI Taxonomy" id="6319"/>
    <lineage>
        <taxon>Eukaryota</taxon>
        <taxon>Metazoa</taxon>
        <taxon>Ecdysozoa</taxon>
        <taxon>Nematoda</taxon>
        <taxon>Chromadorea</taxon>
        <taxon>Rhabditida</taxon>
        <taxon>Rhabditina</taxon>
        <taxon>Rhabditomorpha</taxon>
        <taxon>Strongyloidea</taxon>
        <taxon>Trichostrongylidae</taxon>
        <taxon>Trichostrongylus</taxon>
    </lineage>
</organism>
<dbReference type="InterPro" id="IPR002223">
    <property type="entry name" value="Kunitz_BPTI"/>
</dbReference>
<feature type="chain" id="PRO_5043054590" evidence="4">
    <location>
        <begin position="18"/>
        <end position="74"/>
    </location>
</feature>
<dbReference type="SUPFAM" id="SSF57362">
    <property type="entry name" value="BPTI-like"/>
    <property type="match status" value="1"/>
</dbReference>
<protein>
    <submittedName>
        <fullName evidence="6">Kunitz-type serine protease inhibitor</fullName>
    </submittedName>
</protein>
<dbReference type="PANTHER" id="PTHR10083:SF374">
    <property type="entry name" value="BPTI_KUNITZ INHIBITOR DOMAIN-CONTAINING PROTEIN"/>
    <property type="match status" value="1"/>
</dbReference>
<keyword evidence="7" id="KW-1185">Reference proteome</keyword>
<keyword evidence="4" id="KW-0732">Signal</keyword>
<accession>A0AAN8ER47</accession>
<dbReference type="CDD" id="cd00109">
    <property type="entry name" value="Kunitz-type"/>
    <property type="match status" value="1"/>
</dbReference>
<dbReference type="PROSITE" id="PS00280">
    <property type="entry name" value="BPTI_KUNITZ_1"/>
    <property type="match status" value="1"/>
</dbReference>
<dbReference type="GO" id="GO:0005615">
    <property type="term" value="C:extracellular space"/>
    <property type="evidence" value="ECO:0007669"/>
    <property type="project" value="TreeGrafter"/>
</dbReference>
<dbReference type="InterPro" id="IPR050098">
    <property type="entry name" value="TFPI/VKTCI-like"/>
</dbReference>
<evidence type="ECO:0000256" key="4">
    <source>
        <dbReference type="SAM" id="SignalP"/>
    </source>
</evidence>
<dbReference type="InterPro" id="IPR036880">
    <property type="entry name" value="Kunitz_BPTI_sf"/>
</dbReference>
<dbReference type="AlphaFoldDB" id="A0AAN8ER47"/>
<dbReference type="Proteomes" id="UP001331761">
    <property type="component" value="Unassembled WGS sequence"/>
</dbReference>
<evidence type="ECO:0000256" key="1">
    <source>
        <dbReference type="ARBA" id="ARBA00022690"/>
    </source>
</evidence>
<dbReference type="PRINTS" id="PR00759">
    <property type="entry name" value="BASICPTASE"/>
</dbReference>
<keyword evidence="2 6" id="KW-0722">Serine protease inhibitor</keyword>
<gene>
    <name evidence="6" type="ORF">GCK32_005212</name>
</gene>
<evidence type="ECO:0000313" key="7">
    <source>
        <dbReference type="Proteomes" id="UP001331761"/>
    </source>
</evidence>
<comment type="caution">
    <text evidence="6">The sequence shown here is derived from an EMBL/GenBank/DDBJ whole genome shotgun (WGS) entry which is preliminary data.</text>
</comment>
<evidence type="ECO:0000256" key="3">
    <source>
        <dbReference type="ARBA" id="ARBA00023157"/>
    </source>
</evidence>
<dbReference type="PROSITE" id="PS50279">
    <property type="entry name" value="BPTI_KUNITZ_2"/>
    <property type="match status" value="1"/>
</dbReference>
<evidence type="ECO:0000313" key="6">
    <source>
        <dbReference type="EMBL" id="KAK5965220.1"/>
    </source>
</evidence>
<reference evidence="6 7" key="1">
    <citation type="submission" date="2019-10" db="EMBL/GenBank/DDBJ databases">
        <title>Assembly and Annotation for the nematode Trichostrongylus colubriformis.</title>
        <authorList>
            <person name="Martin J."/>
        </authorList>
    </citation>
    <scope>NUCLEOTIDE SEQUENCE [LARGE SCALE GENOMIC DNA]</scope>
    <source>
        <strain evidence="6">G859</strain>
        <tissue evidence="6">Whole worm</tissue>
    </source>
</reference>
<name>A0AAN8ER47_TRICO</name>
<dbReference type="GO" id="GO:0004867">
    <property type="term" value="F:serine-type endopeptidase inhibitor activity"/>
    <property type="evidence" value="ECO:0007669"/>
    <property type="project" value="UniProtKB-KW"/>
</dbReference>
<dbReference type="SMART" id="SM00131">
    <property type="entry name" value="KU"/>
    <property type="match status" value="1"/>
</dbReference>
<feature type="domain" description="BPTI/Kunitz inhibitor" evidence="5">
    <location>
        <begin position="22"/>
        <end position="72"/>
    </location>
</feature>
<sequence>MKLIVVLLIVFIGSALSRHDRCNEETQPGPCRGSFMRYTYDSSLGRCKTFMWGGCQPNGNNFVTMWHCLAFCAI</sequence>
<keyword evidence="3" id="KW-1015">Disulfide bond</keyword>
<keyword evidence="1 6" id="KW-0646">Protease inhibitor</keyword>
<dbReference type="InterPro" id="IPR020901">
    <property type="entry name" value="Prtase_inh_Kunz-CS"/>
</dbReference>